<dbReference type="PANTHER" id="PTHR35318">
    <property type="entry name" value="BNAA10G08410D PROTEIN"/>
    <property type="match status" value="1"/>
</dbReference>
<protein>
    <submittedName>
        <fullName evidence="2">Serine/threonine-protein kinase MRCK gamma like</fullName>
    </submittedName>
</protein>
<name>A0AAD7KYZ8_QUISA</name>
<proteinExistence type="predicted"/>
<evidence type="ECO:0000256" key="1">
    <source>
        <dbReference type="SAM" id="MobiDB-lite"/>
    </source>
</evidence>
<sequence length="126" mass="14298">MRFFLEFVPCCGHVITRRTVEATSSPPSSEERRSLVPLSRSLRRRKRGRQNSMSSADWKPSLGSISEDNVVAEKVDERNGASGSDRKVKRKSGSDDRVHNRTYNDDYVRVSLPTVMPTFSATPFMF</sequence>
<keyword evidence="2" id="KW-0808">Transferase</keyword>
<evidence type="ECO:0000313" key="3">
    <source>
        <dbReference type="Proteomes" id="UP001163823"/>
    </source>
</evidence>
<keyword evidence="3" id="KW-1185">Reference proteome</keyword>
<dbReference type="AlphaFoldDB" id="A0AAD7KYZ8"/>
<accession>A0AAD7KYZ8</accession>
<comment type="caution">
    <text evidence="2">The sequence shown here is derived from an EMBL/GenBank/DDBJ whole genome shotgun (WGS) entry which is preliminary data.</text>
</comment>
<dbReference type="GO" id="GO:0016301">
    <property type="term" value="F:kinase activity"/>
    <property type="evidence" value="ECO:0007669"/>
    <property type="project" value="UniProtKB-KW"/>
</dbReference>
<reference evidence="2" key="1">
    <citation type="journal article" date="2023" name="Science">
        <title>Elucidation of the pathway for biosynthesis of saponin adjuvants from the soapbark tree.</title>
        <authorList>
            <person name="Reed J."/>
            <person name="Orme A."/>
            <person name="El-Demerdash A."/>
            <person name="Owen C."/>
            <person name="Martin L.B.B."/>
            <person name="Misra R.C."/>
            <person name="Kikuchi S."/>
            <person name="Rejzek M."/>
            <person name="Martin A.C."/>
            <person name="Harkess A."/>
            <person name="Leebens-Mack J."/>
            <person name="Louveau T."/>
            <person name="Stephenson M.J."/>
            <person name="Osbourn A."/>
        </authorList>
    </citation>
    <scope>NUCLEOTIDE SEQUENCE</scope>
    <source>
        <strain evidence="2">S10</strain>
    </source>
</reference>
<keyword evidence="2" id="KW-0418">Kinase</keyword>
<organism evidence="2 3">
    <name type="scientific">Quillaja saponaria</name>
    <name type="common">Soap bark tree</name>
    <dbReference type="NCBI Taxonomy" id="32244"/>
    <lineage>
        <taxon>Eukaryota</taxon>
        <taxon>Viridiplantae</taxon>
        <taxon>Streptophyta</taxon>
        <taxon>Embryophyta</taxon>
        <taxon>Tracheophyta</taxon>
        <taxon>Spermatophyta</taxon>
        <taxon>Magnoliopsida</taxon>
        <taxon>eudicotyledons</taxon>
        <taxon>Gunneridae</taxon>
        <taxon>Pentapetalae</taxon>
        <taxon>rosids</taxon>
        <taxon>fabids</taxon>
        <taxon>Fabales</taxon>
        <taxon>Quillajaceae</taxon>
        <taxon>Quillaja</taxon>
    </lineage>
</organism>
<dbReference type="Proteomes" id="UP001163823">
    <property type="component" value="Chromosome 12"/>
</dbReference>
<feature type="compositionally biased region" description="Basic and acidic residues" evidence="1">
    <location>
        <begin position="92"/>
        <end position="105"/>
    </location>
</feature>
<dbReference type="KEGG" id="qsa:O6P43_028977"/>
<dbReference type="EMBL" id="JARAOO010000012">
    <property type="protein sequence ID" value="KAJ7948514.1"/>
    <property type="molecule type" value="Genomic_DNA"/>
</dbReference>
<evidence type="ECO:0000313" key="2">
    <source>
        <dbReference type="EMBL" id="KAJ7948514.1"/>
    </source>
</evidence>
<feature type="region of interest" description="Disordered" evidence="1">
    <location>
        <begin position="19"/>
        <end position="105"/>
    </location>
</feature>
<dbReference type="PANTHER" id="PTHR35318:SF2">
    <property type="entry name" value="OS08G0138900 PROTEIN"/>
    <property type="match status" value="1"/>
</dbReference>
<gene>
    <name evidence="2" type="ORF">O6P43_028977</name>
</gene>